<evidence type="ECO:0000256" key="1">
    <source>
        <dbReference type="ARBA" id="ARBA00022801"/>
    </source>
</evidence>
<keyword evidence="1" id="KW-0378">Hydrolase</keyword>
<feature type="domain" description="PNPLA" evidence="4">
    <location>
        <begin position="30"/>
        <end position="220"/>
    </location>
</feature>
<dbReference type="Gene3D" id="3.10.20.310">
    <property type="entry name" value="membrane protein fhac"/>
    <property type="match status" value="1"/>
</dbReference>
<dbReference type="AlphaFoldDB" id="A0A1J5SU10"/>
<dbReference type="PROSITE" id="PS51635">
    <property type="entry name" value="PNPLA"/>
    <property type="match status" value="1"/>
</dbReference>
<evidence type="ECO:0000256" key="2">
    <source>
        <dbReference type="ARBA" id="ARBA00022963"/>
    </source>
</evidence>
<dbReference type="InterPro" id="IPR043864">
    <property type="entry name" value="Omp85-like_dom"/>
</dbReference>
<evidence type="ECO:0000256" key="3">
    <source>
        <dbReference type="ARBA" id="ARBA00023098"/>
    </source>
</evidence>
<dbReference type="GO" id="GO:0016787">
    <property type="term" value="F:hydrolase activity"/>
    <property type="evidence" value="ECO:0007669"/>
    <property type="project" value="UniProtKB-KW"/>
</dbReference>
<dbReference type="Gene3D" id="3.40.1090.10">
    <property type="entry name" value="Cytosolic phospholipase A2 catalytic domain"/>
    <property type="match status" value="2"/>
</dbReference>
<dbReference type="GO" id="GO:0016042">
    <property type="term" value="P:lipid catabolic process"/>
    <property type="evidence" value="ECO:0007669"/>
    <property type="project" value="UniProtKB-KW"/>
</dbReference>
<dbReference type="PANTHER" id="PTHR14226">
    <property type="entry name" value="NEUROPATHY TARGET ESTERASE/SWISS CHEESE D.MELANOGASTER"/>
    <property type="match status" value="1"/>
</dbReference>
<dbReference type="InterPro" id="IPR050301">
    <property type="entry name" value="NTE"/>
</dbReference>
<evidence type="ECO:0000313" key="5">
    <source>
        <dbReference type="EMBL" id="OIR07517.1"/>
    </source>
</evidence>
<proteinExistence type="predicted"/>
<dbReference type="CDD" id="cd07205">
    <property type="entry name" value="Pat_PNPLA6_PNPLA7_NTE1_like"/>
    <property type="match status" value="1"/>
</dbReference>
<dbReference type="SUPFAM" id="SSF52151">
    <property type="entry name" value="FabD/lysophospholipase-like"/>
    <property type="match status" value="1"/>
</dbReference>
<comment type="caution">
    <text evidence="5">The sequence shown here is derived from an EMBL/GenBank/DDBJ whole genome shotgun (WGS) entry which is preliminary data.</text>
</comment>
<dbReference type="InterPro" id="IPR016035">
    <property type="entry name" value="Acyl_Trfase/lysoPLipase"/>
</dbReference>
<keyword evidence="2" id="KW-0442">Lipid degradation</keyword>
<reference evidence="5" key="1">
    <citation type="submission" date="2016-10" db="EMBL/GenBank/DDBJ databases">
        <title>Sequence of Gallionella enrichment culture.</title>
        <authorList>
            <person name="Poehlein A."/>
            <person name="Muehling M."/>
            <person name="Daniel R."/>
        </authorList>
    </citation>
    <scope>NUCLEOTIDE SEQUENCE</scope>
</reference>
<organism evidence="5">
    <name type="scientific">mine drainage metagenome</name>
    <dbReference type="NCBI Taxonomy" id="410659"/>
    <lineage>
        <taxon>unclassified sequences</taxon>
        <taxon>metagenomes</taxon>
        <taxon>ecological metagenomes</taxon>
    </lineage>
</organism>
<evidence type="ECO:0000259" key="4">
    <source>
        <dbReference type="PROSITE" id="PS51635"/>
    </source>
</evidence>
<dbReference type="Pfam" id="PF01734">
    <property type="entry name" value="Patatin"/>
    <property type="match status" value="1"/>
</dbReference>
<sequence>MKKYFITIFFIFCSIILFAQNKNARPKIGLTLSGGGAKGLAHIGILKAIDSAGLKIDYVTGTSMGSIIGALYAIGYSADTIEKMGRQMDWDMLLSNASSLRSFSMQEKEDYSKYAVELPWVNKTLRLPSGVLESEELWLKFSEFFFPVHQIKDFSKFPRSFKCIATDVSNGDMVVLDSGEIVQAARASMAIPTIFTAVNYKNKKLVDGGIVRNFPVLNAKQMGADIVIGSNVTTSLLTKEKITNIFQVLLQIAFFREDEDAKKEEKLCDILVKHQLDEYNMGSFASGNEIIDEGIERGRELYPRLKKLADSLNAIYGEEKNAPVTLPKQDSVKITAYEIKGLHKTNPDFFMYRLAFKLNEYYNQTELAEKIRNAFGTNYYDKIVYSLNPLPDGTYKIIFDVQEMPFTFLKLGINYNKFTGISLIGNITSHNFLTPYSKSQLTVNIGENFRLRGEHIQFFGRKKSLSITATTQLESITNNSYSNFTKQGLYDQGYFLGDFNFRYSPTRSLSFGAGTRFENLYYSPKVISNLAIAGGDNFWSSYAFIKTNSLSNVIYPRKGSKTDLEYGLVNRQSQELQFSLENRVIQNTDSLGIDYNRYTYLRLNSENYIPLNKRFNFFTQVQAGINFDRRIGNVVNAFNIGGLTNVYRNQITFAGLDEGTILTNSVTALQLGLRWQLYNNIYITGKSNVAFYDFIDKDFTPSNSKFLSGYAVSFGYNFILGPLEISAMYCDQSKTILPYINLGISF</sequence>
<dbReference type="EMBL" id="MLJW01000036">
    <property type="protein sequence ID" value="OIR07517.1"/>
    <property type="molecule type" value="Genomic_DNA"/>
</dbReference>
<accession>A0A1J5SU10</accession>
<dbReference type="PANTHER" id="PTHR14226:SF76">
    <property type="entry name" value="NTE FAMILY PROTEIN RSSA"/>
    <property type="match status" value="1"/>
</dbReference>
<gene>
    <name evidence="5" type="primary">rssA_4</name>
    <name evidence="5" type="ORF">GALL_101780</name>
</gene>
<dbReference type="Pfam" id="PF19143">
    <property type="entry name" value="Omp85_2"/>
    <property type="match status" value="1"/>
</dbReference>
<keyword evidence="3" id="KW-0443">Lipid metabolism</keyword>
<dbReference type="InterPro" id="IPR002641">
    <property type="entry name" value="PNPLA_dom"/>
</dbReference>
<name>A0A1J5SU10_9ZZZZ</name>
<protein>
    <submittedName>
        <fullName evidence="5">NTE family protein RssA</fullName>
    </submittedName>
</protein>